<organism evidence="1 2">
    <name type="scientific">Paenirhodobacter populi</name>
    <dbReference type="NCBI Taxonomy" id="2306993"/>
    <lineage>
        <taxon>Bacteria</taxon>
        <taxon>Pseudomonadati</taxon>
        <taxon>Pseudomonadota</taxon>
        <taxon>Alphaproteobacteria</taxon>
        <taxon>Rhodobacterales</taxon>
        <taxon>Rhodobacter group</taxon>
        <taxon>Paenirhodobacter</taxon>
    </lineage>
</organism>
<keyword evidence="1" id="KW-0255">Endonuclease</keyword>
<dbReference type="Proteomes" id="UP000285710">
    <property type="component" value="Unassembled WGS sequence"/>
</dbReference>
<evidence type="ECO:0000313" key="1">
    <source>
        <dbReference type="EMBL" id="RWR08487.1"/>
    </source>
</evidence>
<accession>A0A443IQN6</accession>
<dbReference type="EMBL" id="SAUW01000017">
    <property type="protein sequence ID" value="RWR08487.1"/>
    <property type="molecule type" value="Genomic_DNA"/>
</dbReference>
<comment type="caution">
    <text evidence="1">The sequence shown here is derived from an EMBL/GenBank/DDBJ whole genome shotgun (WGS) entry which is preliminary data.</text>
</comment>
<evidence type="ECO:0000313" key="2">
    <source>
        <dbReference type="Proteomes" id="UP000285710"/>
    </source>
</evidence>
<gene>
    <name evidence="1" type="ORF">D2T33_15440</name>
</gene>
<sequence length="118" mass="13915">MARLKTIRPRLAVTSTRIICSKQEGRRSAEAEKYRPWYKLARWCAKPNGLRWRVLVRDMFTCKRCGFMSRHPQASDMVADHKHPHRGDPVLFWSEGNVECICKACHDGEKQREDRRAF</sequence>
<protein>
    <submittedName>
        <fullName evidence="1">HNH endonuclease</fullName>
    </submittedName>
</protein>
<reference evidence="1 2" key="2">
    <citation type="submission" date="2019-01" db="EMBL/GenBank/DDBJ databases">
        <authorList>
            <person name="Li Y."/>
        </authorList>
    </citation>
    <scope>NUCLEOTIDE SEQUENCE [LARGE SCALE GENOMIC DNA]</scope>
    <source>
        <strain evidence="1 2">2D-5</strain>
    </source>
</reference>
<reference evidence="1 2" key="1">
    <citation type="submission" date="2019-01" db="EMBL/GenBank/DDBJ databases">
        <title>Sinorhodobacter populi sp. nov. isolated from the symptomatic bark tissue of Populus euramericana canker.</title>
        <authorList>
            <person name="Xu G."/>
        </authorList>
    </citation>
    <scope>NUCLEOTIDE SEQUENCE [LARGE SCALE GENOMIC DNA]</scope>
    <source>
        <strain evidence="1 2">2D-5</strain>
    </source>
</reference>
<keyword evidence="1" id="KW-0540">Nuclease</keyword>
<keyword evidence="1" id="KW-0378">Hydrolase</keyword>
<dbReference type="GO" id="GO:0004519">
    <property type="term" value="F:endonuclease activity"/>
    <property type="evidence" value="ECO:0007669"/>
    <property type="project" value="UniProtKB-KW"/>
</dbReference>
<name>A0A443IQN6_9RHOB</name>
<dbReference type="AlphaFoldDB" id="A0A443IQN6"/>
<proteinExistence type="predicted"/>
<keyword evidence="2" id="KW-1185">Reference proteome</keyword>